<dbReference type="EMBL" id="MU864586">
    <property type="protein sequence ID" value="KAK4183021.1"/>
    <property type="molecule type" value="Genomic_DNA"/>
</dbReference>
<sequence length="309" mass="32337">MAMALRNWMFTGAATNNVCPSWRNTLKCNPTSACATDNETGRQYCCEDVNQGTCWIDTTPCATDGSTFKCTRGSSSWCCLTDKEICTESAGQINICWAAEPKNLLRDISPNALRSAYSSLTSARPDASSYTFDPQLLIAATASPSSSSSRPATSDTSTTSTPSTNTQTTESSTTETAVQTGGGAGSSDNLGNSPVTGDTSTGGGDKNFGAGAIAGIIIGVVAGIALGAALTWFLLRRARRRAAAGVAGAEETSPPMYHDNKYVYSGHPQMPAEMHSPSQEHKPTVAPVAAELAANQGFYAELPSNQHHR</sequence>
<feature type="compositionally biased region" description="Polar residues" evidence="1">
    <location>
        <begin position="186"/>
        <end position="199"/>
    </location>
</feature>
<accession>A0AAN7ABZ6</accession>
<feature type="transmembrane region" description="Helical" evidence="2">
    <location>
        <begin position="208"/>
        <end position="235"/>
    </location>
</feature>
<dbReference type="PANTHER" id="PTHR16861">
    <property type="entry name" value="GLYCOPROTEIN 38"/>
    <property type="match status" value="1"/>
</dbReference>
<evidence type="ECO:0000313" key="4">
    <source>
        <dbReference type="Proteomes" id="UP001302126"/>
    </source>
</evidence>
<evidence type="ECO:0000256" key="2">
    <source>
        <dbReference type="SAM" id="Phobius"/>
    </source>
</evidence>
<reference evidence="3" key="1">
    <citation type="journal article" date="2023" name="Mol. Phylogenet. Evol.">
        <title>Genome-scale phylogeny and comparative genomics of the fungal order Sordariales.</title>
        <authorList>
            <person name="Hensen N."/>
            <person name="Bonometti L."/>
            <person name="Westerberg I."/>
            <person name="Brannstrom I.O."/>
            <person name="Guillou S."/>
            <person name="Cros-Aarteil S."/>
            <person name="Calhoun S."/>
            <person name="Haridas S."/>
            <person name="Kuo A."/>
            <person name="Mondo S."/>
            <person name="Pangilinan J."/>
            <person name="Riley R."/>
            <person name="LaButti K."/>
            <person name="Andreopoulos B."/>
            <person name="Lipzen A."/>
            <person name="Chen C."/>
            <person name="Yan M."/>
            <person name="Daum C."/>
            <person name="Ng V."/>
            <person name="Clum A."/>
            <person name="Steindorff A."/>
            <person name="Ohm R.A."/>
            <person name="Martin F."/>
            <person name="Silar P."/>
            <person name="Natvig D.O."/>
            <person name="Lalanne C."/>
            <person name="Gautier V."/>
            <person name="Ament-Velasquez S.L."/>
            <person name="Kruys A."/>
            <person name="Hutchinson M.I."/>
            <person name="Powell A.J."/>
            <person name="Barry K."/>
            <person name="Miller A.N."/>
            <person name="Grigoriev I.V."/>
            <person name="Debuchy R."/>
            <person name="Gladieux P."/>
            <person name="Hiltunen Thoren M."/>
            <person name="Johannesson H."/>
        </authorList>
    </citation>
    <scope>NUCLEOTIDE SEQUENCE</scope>
    <source>
        <strain evidence="3">PSN309</strain>
    </source>
</reference>
<gene>
    <name evidence="3" type="ORF">QBC35DRAFT_131794</name>
</gene>
<keyword evidence="2" id="KW-0812">Transmembrane</keyword>
<proteinExistence type="predicted"/>
<feature type="compositionally biased region" description="Low complexity" evidence="1">
    <location>
        <begin position="141"/>
        <end position="177"/>
    </location>
</feature>
<dbReference type="Proteomes" id="UP001302126">
    <property type="component" value="Unassembled WGS sequence"/>
</dbReference>
<organism evidence="3 4">
    <name type="scientific">Podospora australis</name>
    <dbReference type="NCBI Taxonomy" id="1536484"/>
    <lineage>
        <taxon>Eukaryota</taxon>
        <taxon>Fungi</taxon>
        <taxon>Dikarya</taxon>
        <taxon>Ascomycota</taxon>
        <taxon>Pezizomycotina</taxon>
        <taxon>Sordariomycetes</taxon>
        <taxon>Sordariomycetidae</taxon>
        <taxon>Sordariales</taxon>
        <taxon>Podosporaceae</taxon>
        <taxon>Podospora</taxon>
    </lineage>
</organism>
<evidence type="ECO:0000313" key="3">
    <source>
        <dbReference type="EMBL" id="KAK4183021.1"/>
    </source>
</evidence>
<keyword evidence="2" id="KW-1133">Transmembrane helix</keyword>
<dbReference type="PANTHER" id="PTHR16861:SF4">
    <property type="entry name" value="SH3 DOMAIN PROTEIN (AFU_ORTHOLOGUE AFUA_1G13610)"/>
    <property type="match status" value="1"/>
</dbReference>
<evidence type="ECO:0008006" key="5">
    <source>
        <dbReference type="Google" id="ProtNLM"/>
    </source>
</evidence>
<evidence type="ECO:0000256" key="1">
    <source>
        <dbReference type="SAM" id="MobiDB-lite"/>
    </source>
</evidence>
<name>A0AAN7ABZ6_9PEZI</name>
<keyword evidence="4" id="KW-1185">Reference proteome</keyword>
<dbReference type="AlphaFoldDB" id="A0AAN7ABZ6"/>
<feature type="region of interest" description="Disordered" evidence="1">
    <location>
        <begin position="141"/>
        <end position="202"/>
    </location>
</feature>
<protein>
    <recommendedName>
        <fullName evidence="5">Mid2 domain-containing protein</fullName>
    </recommendedName>
</protein>
<comment type="caution">
    <text evidence="3">The sequence shown here is derived from an EMBL/GenBank/DDBJ whole genome shotgun (WGS) entry which is preliminary data.</text>
</comment>
<keyword evidence="2" id="KW-0472">Membrane</keyword>
<reference evidence="3" key="2">
    <citation type="submission" date="2023-05" db="EMBL/GenBank/DDBJ databases">
        <authorList>
            <consortium name="Lawrence Berkeley National Laboratory"/>
            <person name="Steindorff A."/>
            <person name="Hensen N."/>
            <person name="Bonometti L."/>
            <person name="Westerberg I."/>
            <person name="Brannstrom I.O."/>
            <person name="Guillou S."/>
            <person name="Cros-Aarteil S."/>
            <person name="Calhoun S."/>
            <person name="Haridas S."/>
            <person name="Kuo A."/>
            <person name="Mondo S."/>
            <person name="Pangilinan J."/>
            <person name="Riley R."/>
            <person name="Labutti K."/>
            <person name="Andreopoulos B."/>
            <person name="Lipzen A."/>
            <person name="Chen C."/>
            <person name="Yanf M."/>
            <person name="Daum C."/>
            <person name="Ng V."/>
            <person name="Clum A."/>
            <person name="Ohm R."/>
            <person name="Martin F."/>
            <person name="Silar P."/>
            <person name="Natvig D."/>
            <person name="Lalanne C."/>
            <person name="Gautier V."/>
            <person name="Ament-Velasquez S.L."/>
            <person name="Kruys A."/>
            <person name="Hutchinson M.I."/>
            <person name="Powell A.J."/>
            <person name="Barry K."/>
            <person name="Miller A.N."/>
            <person name="Grigoriev I.V."/>
            <person name="Debuchy R."/>
            <person name="Gladieux P."/>
            <person name="Thoren M.H."/>
            <person name="Johannesson H."/>
        </authorList>
    </citation>
    <scope>NUCLEOTIDE SEQUENCE</scope>
    <source>
        <strain evidence="3">PSN309</strain>
    </source>
</reference>